<protein>
    <submittedName>
        <fullName evidence="3">Uncharacterized protein LOC112552329</fullName>
    </submittedName>
</protein>
<organism evidence="2 3">
    <name type="scientific">Pogonomyrmex barbatus</name>
    <name type="common">red harvester ant</name>
    <dbReference type="NCBI Taxonomy" id="144034"/>
    <lineage>
        <taxon>Eukaryota</taxon>
        <taxon>Metazoa</taxon>
        <taxon>Ecdysozoa</taxon>
        <taxon>Arthropoda</taxon>
        <taxon>Hexapoda</taxon>
        <taxon>Insecta</taxon>
        <taxon>Pterygota</taxon>
        <taxon>Neoptera</taxon>
        <taxon>Endopterygota</taxon>
        <taxon>Hymenoptera</taxon>
        <taxon>Apocrita</taxon>
        <taxon>Aculeata</taxon>
        <taxon>Formicoidea</taxon>
        <taxon>Formicidae</taxon>
        <taxon>Myrmicinae</taxon>
        <taxon>Pogonomyrmex</taxon>
    </lineage>
</organism>
<evidence type="ECO:0000313" key="3">
    <source>
        <dbReference type="RefSeq" id="XP_025073127.1"/>
    </source>
</evidence>
<dbReference type="RefSeq" id="XP_025073127.1">
    <property type="nucleotide sequence ID" value="XM_025217342.1"/>
</dbReference>
<dbReference type="Proteomes" id="UP000504615">
    <property type="component" value="Unplaced"/>
</dbReference>
<evidence type="ECO:0000256" key="1">
    <source>
        <dbReference type="SAM" id="MobiDB-lite"/>
    </source>
</evidence>
<dbReference type="AlphaFoldDB" id="A0A8N1S4V5"/>
<reference evidence="3" key="1">
    <citation type="submission" date="2025-08" db="UniProtKB">
        <authorList>
            <consortium name="RefSeq"/>
        </authorList>
    </citation>
    <scope>IDENTIFICATION</scope>
</reference>
<gene>
    <name evidence="3" type="primary">LOC112552329</name>
</gene>
<sequence>MNVPTCELEDSGGSDSANSLDDLCGRRPATENDLYDRHEATTHARDHYMVPTRSPRELNERILSLFNPQFLPNFNNMVTYMAAQSPPPRSQSMAQYNSEDDNFLLKDRNYRKRENGTNSVCFRRGLTHEAPRE</sequence>
<dbReference type="OrthoDB" id="7608962at2759"/>
<name>A0A8N1S4V5_9HYME</name>
<proteinExistence type="predicted"/>
<accession>A0A8N1S4V5</accession>
<feature type="region of interest" description="Disordered" evidence="1">
    <location>
        <begin position="1"/>
        <end position="25"/>
    </location>
</feature>
<evidence type="ECO:0000313" key="2">
    <source>
        <dbReference type="Proteomes" id="UP000504615"/>
    </source>
</evidence>
<dbReference type="GeneID" id="112552329"/>
<keyword evidence="2" id="KW-1185">Reference proteome</keyword>